<dbReference type="InterPro" id="IPR020556">
    <property type="entry name" value="Amidase_CS"/>
</dbReference>
<dbReference type="InterPro" id="IPR000120">
    <property type="entry name" value="Amidase"/>
</dbReference>
<dbReference type="SUPFAM" id="SSF75304">
    <property type="entry name" value="Amidase signature (AS) enzymes"/>
    <property type="match status" value="1"/>
</dbReference>
<feature type="domain" description="Amidase" evidence="2">
    <location>
        <begin position="34"/>
        <end position="461"/>
    </location>
</feature>
<dbReference type="InterPro" id="IPR023631">
    <property type="entry name" value="Amidase_dom"/>
</dbReference>
<keyword evidence="6" id="KW-1185">Reference proteome</keyword>
<proteinExistence type="inferred from homology"/>
<reference evidence="3 5" key="1">
    <citation type="submission" date="2017-11" db="EMBL/GenBank/DDBJ databases">
        <title>Comparitive Functional Genomics of Dry Heat Resistant strains isolated from the Viking Spacecraft.</title>
        <authorList>
            <person name="Seuylemezian A."/>
            <person name="Cooper K."/>
            <person name="Vaishampayan P."/>
        </authorList>
    </citation>
    <scope>NUCLEOTIDE SEQUENCE [LARGE SCALE GENOMIC DNA]</scope>
    <source>
        <strain evidence="3 5">M4.6</strain>
    </source>
</reference>
<evidence type="ECO:0000256" key="1">
    <source>
        <dbReference type="ARBA" id="ARBA00009199"/>
    </source>
</evidence>
<dbReference type="PANTHER" id="PTHR11895:SF7">
    <property type="entry name" value="GLUTAMYL-TRNA(GLN) AMIDOTRANSFERASE SUBUNIT A, MITOCHONDRIAL"/>
    <property type="match status" value="1"/>
</dbReference>
<dbReference type="AlphaFoldDB" id="A0A2N5GKS3"/>
<dbReference type="Proteomes" id="UP000234951">
    <property type="component" value="Unassembled WGS sequence"/>
</dbReference>
<dbReference type="OrthoDB" id="9811471at2"/>
<name>A0A2N5GKS3_9BACI</name>
<organism evidence="3 5">
    <name type="scientific">Bacillus canaveralius</name>
    <dbReference type="NCBI Taxonomy" id="1403243"/>
    <lineage>
        <taxon>Bacteria</taxon>
        <taxon>Bacillati</taxon>
        <taxon>Bacillota</taxon>
        <taxon>Bacilli</taxon>
        <taxon>Bacillales</taxon>
        <taxon>Bacillaceae</taxon>
        <taxon>Bacillus</taxon>
    </lineage>
</organism>
<evidence type="ECO:0000313" key="4">
    <source>
        <dbReference type="EMBL" id="PLR98024.1"/>
    </source>
</evidence>
<dbReference type="Gene3D" id="3.90.1300.10">
    <property type="entry name" value="Amidase signature (AS) domain"/>
    <property type="match status" value="1"/>
</dbReference>
<dbReference type="GO" id="GO:0003824">
    <property type="term" value="F:catalytic activity"/>
    <property type="evidence" value="ECO:0007669"/>
    <property type="project" value="InterPro"/>
</dbReference>
<evidence type="ECO:0000259" key="2">
    <source>
        <dbReference type="Pfam" id="PF01425"/>
    </source>
</evidence>
<accession>A0A2N5GKS3</accession>
<reference evidence="4 6" key="2">
    <citation type="submission" date="2017-12" db="EMBL/GenBank/DDBJ databases">
        <title>Comparative Functional Genomics of Dry Heat Resistant strains isolated from the Viking Spacecraft.</title>
        <authorList>
            <person name="Seuylemezian A."/>
            <person name="Cooper K."/>
            <person name="Vaishampayan P."/>
        </authorList>
    </citation>
    <scope>NUCLEOTIDE SEQUENCE [LARGE SCALE GENOMIC DNA]</scope>
    <source>
        <strain evidence="4 6">ATCC 29669</strain>
    </source>
</reference>
<protein>
    <submittedName>
        <fullName evidence="3">Amidase</fullName>
    </submittedName>
</protein>
<gene>
    <name evidence="3" type="ORF">CU635_12935</name>
    <name evidence="4" type="ORF">CVD25_09405</name>
</gene>
<dbReference type="Proteomes" id="UP000235114">
    <property type="component" value="Unassembled WGS sequence"/>
</dbReference>
<dbReference type="InterPro" id="IPR036928">
    <property type="entry name" value="AS_sf"/>
</dbReference>
<dbReference type="EMBL" id="PGVA01000028">
    <property type="protein sequence ID" value="PLR82070.1"/>
    <property type="molecule type" value="Genomic_DNA"/>
</dbReference>
<comment type="caution">
    <text evidence="3">The sequence shown here is derived from an EMBL/GenBank/DDBJ whole genome shotgun (WGS) entry which is preliminary data.</text>
</comment>
<evidence type="ECO:0000313" key="6">
    <source>
        <dbReference type="Proteomes" id="UP000235114"/>
    </source>
</evidence>
<evidence type="ECO:0000313" key="5">
    <source>
        <dbReference type="Proteomes" id="UP000234951"/>
    </source>
</evidence>
<dbReference type="Pfam" id="PF01425">
    <property type="entry name" value="Amidase"/>
    <property type="match status" value="1"/>
</dbReference>
<sequence length="483" mass="53112">MEEEKTMTQKDELAWKSALELSYLIRTKKISPVEVVEICLERIDRINPIINAFCTLIPEQARESAKLAESQVMKGISLGPLHGIPIAIKDLTPVKGVRLTMGSKLYAEQVATEDAIVVKRIKQAGGIIVGMTNTPEFGFKGTTDNLLFGATRNPWKLDRISGGSSGGSSAAVAAGLVPFAEGSDGGGSIRIPAAICGVYGYKATYGRIPYETVGPFYSQAPFIHFGPIARTVSDAALLYSVMDGSAEDEPFTFPIKENIFETLETGIQNLKVAYCPDLGFFEIDPEVRKACDNATGIFKELGCIVEEVNPRFENPKKNIEEAWATLWYGMVATSHGSLSQDKLELLDPKVQEFIKLGKELKATEYIQANKAREEAWSKLQNIFKEYDIIICPTTAVPAFSLDTWGPTEINGKPINPFHGWFLTYPINLTGHPAASIPCGFSGEGLPIGLQIIGRRLEDETVFRASRAFERLSPWSEMRPQFQS</sequence>
<dbReference type="PANTHER" id="PTHR11895">
    <property type="entry name" value="TRANSAMIDASE"/>
    <property type="match status" value="1"/>
</dbReference>
<dbReference type="PROSITE" id="PS00571">
    <property type="entry name" value="AMIDASES"/>
    <property type="match status" value="1"/>
</dbReference>
<evidence type="ECO:0000313" key="3">
    <source>
        <dbReference type="EMBL" id="PLR82070.1"/>
    </source>
</evidence>
<comment type="similarity">
    <text evidence="1">Belongs to the amidase family.</text>
</comment>
<dbReference type="EMBL" id="PGVD01000025">
    <property type="protein sequence ID" value="PLR98024.1"/>
    <property type="molecule type" value="Genomic_DNA"/>
</dbReference>